<dbReference type="Pfam" id="PF18962">
    <property type="entry name" value="Por_Secre_tail"/>
    <property type="match status" value="1"/>
</dbReference>
<evidence type="ECO:0000256" key="1">
    <source>
        <dbReference type="ARBA" id="ARBA00022729"/>
    </source>
</evidence>
<sequence length="126" mass="13524">TIVVPGTTTGGDVLGLVTSNGLCASLDVTGAPIVVESSLSIDDNNLNKSLKIYPNPVIDDLILNNLKGINIKSVNLYDVSGRIVKSINLNNNVPNIRINISNLNTGTYFILIDSDMGQLRKQLMKN</sequence>
<name>A0A4R1RH13_9FLAO</name>
<comment type="caution">
    <text evidence="3">The sequence shown here is derived from an EMBL/GenBank/DDBJ whole genome shotgun (WGS) entry which is preliminary data.</text>
</comment>
<keyword evidence="4" id="KW-1185">Reference proteome</keyword>
<dbReference type="RefSeq" id="WP_132217774.1">
    <property type="nucleotide sequence ID" value="NZ_SLUP01000005.1"/>
</dbReference>
<gene>
    <name evidence="3" type="ORF">EV196_1051</name>
</gene>
<dbReference type="EMBL" id="SLUP01000005">
    <property type="protein sequence ID" value="TCL65348.1"/>
    <property type="molecule type" value="Genomic_DNA"/>
</dbReference>
<feature type="non-terminal residue" evidence="3">
    <location>
        <position position="1"/>
    </location>
</feature>
<dbReference type="AlphaFoldDB" id="A0A4R1RH13"/>
<reference evidence="3 4" key="1">
    <citation type="submission" date="2019-03" db="EMBL/GenBank/DDBJ databases">
        <title>Genomic Encyclopedia of Type Strains, Phase IV (KMG-IV): sequencing the most valuable type-strain genomes for metagenomic binning, comparative biology and taxonomic classification.</title>
        <authorList>
            <person name="Goeker M."/>
        </authorList>
    </citation>
    <scope>NUCLEOTIDE SEQUENCE [LARGE SCALE GENOMIC DNA]</scope>
    <source>
        <strain evidence="3 4">DSM 18792</strain>
    </source>
</reference>
<evidence type="ECO:0000259" key="2">
    <source>
        <dbReference type="Pfam" id="PF18962"/>
    </source>
</evidence>
<feature type="domain" description="Secretion system C-terminal sorting" evidence="2">
    <location>
        <begin position="52"/>
        <end position="121"/>
    </location>
</feature>
<dbReference type="InterPro" id="IPR026444">
    <property type="entry name" value="Secre_tail"/>
</dbReference>
<dbReference type="Proteomes" id="UP000295455">
    <property type="component" value="Unassembled WGS sequence"/>
</dbReference>
<accession>A0A4R1RH13</accession>
<dbReference type="NCBIfam" id="TIGR04183">
    <property type="entry name" value="Por_Secre_tail"/>
    <property type="match status" value="1"/>
</dbReference>
<protein>
    <submittedName>
        <fullName evidence="3">Putative secreted protein (Por secretion system target)</fullName>
    </submittedName>
</protein>
<keyword evidence="1" id="KW-0732">Signal</keyword>
<evidence type="ECO:0000313" key="3">
    <source>
        <dbReference type="EMBL" id="TCL65348.1"/>
    </source>
</evidence>
<evidence type="ECO:0000313" key="4">
    <source>
        <dbReference type="Proteomes" id="UP000295455"/>
    </source>
</evidence>
<dbReference type="OrthoDB" id="1433593at2"/>
<organism evidence="3 4">
    <name type="scientific">Mariniflexile fucanivorans</name>
    <dbReference type="NCBI Taxonomy" id="264023"/>
    <lineage>
        <taxon>Bacteria</taxon>
        <taxon>Pseudomonadati</taxon>
        <taxon>Bacteroidota</taxon>
        <taxon>Flavobacteriia</taxon>
        <taxon>Flavobacteriales</taxon>
        <taxon>Flavobacteriaceae</taxon>
        <taxon>Mariniflexile</taxon>
    </lineage>
</organism>
<proteinExistence type="predicted"/>